<keyword evidence="2" id="KW-0732">Signal</keyword>
<evidence type="ECO:0000256" key="2">
    <source>
        <dbReference type="SAM" id="SignalP"/>
    </source>
</evidence>
<sequence>MQSLAGFSVLLITVAMFSAFLEGVECRKNRPHAGSAPAYFYPPVHSPPGASGVDTVSKSYKKTTPPQVETFFSVGNGYFQYVLFAIMVGAPTLYLLYVVKLRAEDVKKNTDDFWLVMGSRLSDTAVAYKGAERARIKKDGEGKKTEEQLLFERYHTHEDFGDINPA</sequence>
<accession>A0AAE0BM43</accession>
<keyword evidence="4" id="KW-1185">Reference proteome</keyword>
<dbReference type="AlphaFoldDB" id="A0AAE0BM43"/>
<dbReference type="EMBL" id="LGRX02034205">
    <property type="protein sequence ID" value="KAK3238470.1"/>
    <property type="molecule type" value="Genomic_DNA"/>
</dbReference>
<evidence type="ECO:0000313" key="4">
    <source>
        <dbReference type="Proteomes" id="UP001190700"/>
    </source>
</evidence>
<reference evidence="3 4" key="1">
    <citation type="journal article" date="2015" name="Genome Biol. Evol.">
        <title>Comparative Genomics of a Bacterivorous Green Alga Reveals Evolutionary Causalities and Consequences of Phago-Mixotrophic Mode of Nutrition.</title>
        <authorList>
            <person name="Burns J.A."/>
            <person name="Paasch A."/>
            <person name="Narechania A."/>
            <person name="Kim E."/>
        </authorList>
    </citation>
    <scope>NUCLEOTIDE SEQUENCE [LARGE SCALE GENOMIC DNA]</scope>
    <source>
        <strain evidence="3 4">PLY_AMNH</strain>
    </source>
</reference>
<keyword evidence="1" id="KW-0812">Transmembrane</keyword>
<feature type="signal peptide" evidence="2">
    <location>
        <begin position="1"/>
        <end position="26"/>
    </location>
</feature>
<keyword evidence="1" id="KW-1133">Transmembrane helix</keyword>
<keyword evidence="1" id="KW-0472">Membrane</keyword>
<gene>
    <name evidence="3" type="ORF">CYMTET_51523</name>
</gene>
<evidence type="ECO:0000313" key="3">
    <source>
        <dbReference type="EMBL" id="KAK3238470.1"/>
    </source>
</evidence>
<feature type="transmembrane region" description="Helical" evidence="1">
    <location>
        <begin position="78"/>
        <end position="99"/>
    </location>
</feature>
<protein>
    <submittedName>
        <fullName evidence="3">Uncharacterized protein</fullName>
    </submittedName>
</protein>
<name>A0AAE0BM43_9CHLO</name>
<organism evidence="3 4">
    <name type="scientific">Cymbomonas tetramitiformis</name>
    <dbReference type="NCBI Taxonomy" id="36881"/>
    <lineage>
        <taxon>Eukaryota</taxon>
        <taxon>Viridiplantae</taxon>
        <taxon>Chlorophyta</taxon>
        <taxon>Pyramimonadophyceae</taxon>
        <taxon>Pyramimonadales</taxon>
        <taxon>Pyramimonadaceae</taxon>
        <taxon>Cymbomonas</taxon>
    </lineage>
</organism>
<feature type="chain" id="PRO_5042287456" evidence="2">
    <location>
        <begin position="27"/>
        <end position="166"/>
    </location>
</feature>
<comment type="caution">
    <text evidence="3">The sequence shown here is derived from an EMBL/GenBank/DDBJ whole genome shotgun (WGS) entry which is preliminary data.</text>
</comment>
<dbReference type="Proteomes" id="UP001190700">
    <property type="component" value="Unassembled WGS sequence"/>
</dbReference>
<proteinExistence type="predicted"/>
<evidence type="ECO:0000256" key="1">
    <source>
        <dbReference type="SAM" id="Phobius"/>
    </source>
</evidence>